<dbReference type="PANTHER" id="PTHR31284:SF54">
    <property type="entry name" value="ACID PHOSPHATASE 1-LIKE"/>
    <property type="match status" value="1"/>
</dbReference>
<evidence type="ECO:0000256" key="4">
    <source>
        <dbReference type="SAM" id="SignalP"/>
    </source>
</evidence>
<dbReference type="PIRSF" id="PIRSF002674">
    <property type="entry name" value="VSP"/>
    <property type="match status" value="1"/>
</dbReference>
<evidence type="ECO:0000256" key="3">
    <source>
        <dbReference type="PIRNR" id="PIRNR002674"/>
    </source>
</evidence>
<keyword evidence="1 4" id="KW-0732">Signal</keyword>
<dbReference type="Proteomes" id="UP000823775">
    <property type="component" value="Unassembled WGS sequence"/>
</dbReference>
<proteinExistence type="inferred from homology"/>
<feature type="chain" id="PRO_5047095754" description="Acid phosphatase 1-like" evidence="4">
    <location>
        <begin position="21"/>
        <end position="262"/>
    </location>
</feature>
<dbReference type="Gene3D" id="3.40.50.1000">
    <property type="entry name" value="HAD superfamily/HAD-like"/>
    <property type="match status" value="1"/>
</dbReference>
<evidence type="ECO:0000256" key="1">
    <source>
        <dbReference type="ARBA" id="ARBA00022729"/>
    </source>
</evidence>
<dbReference type="InterPro" id="IPR036412">
    <property type="entry name" value="HAD-like_sf"/>
</dbReference>
<organism evidence="5 6">
    <name type="scientific">Datura stramonium</name>
    <name type="common">Jimsonweed</name>
    <name type="synonym">Common thornapple</name>
    <dbReference type="NCBI Taxonomy" id="4076"/>
    <lineage>
        <taxon>Eukaryota</taxon>
        <taxon>Viridiplantae</taxon>
        <taxon>Streptophyta</taxon>
        <taxon>Embryophyta</taxon>
        <taxon>Tracheophyta</taxon>
        <taxon>Spermatophyta</taxon>
        <taxon>Magnoliopsida</taxon>
        <taxon>eudicotyledons</taxon>
        <taxon>Gunneridae</taxon>
        <taxon>Pentapetalae</taxon>
        <taxon>asterids</taxon>
        <taxon>lamiids</taxon>
        <taxon>Solanales</taxon>
        <taxon>Solanaceae</taxon>
        <taxon>Solanoideae</taxon>
        <taxon>Datureae</taxon>
        <taxon>Datura</taxon>
    </lineage>
</organism>
<sequence>MRFIFFFLLLISMAASAAKASHADSIPNQIHPLRPKSGSSGSHVPQINCLSWRLAVEANNIQDWKLVPLKCEGYVGHYMLGKQYRVDCYNVVAAAIQYAKTLKIAKDGKDVWVFDIDETTLSNLPYYARSDVAFGAIKYNGTKFDEWTREGKAPAVPGALLLYRTLLSMGIKPVFITGTKEEFRQIRIANLNKVGYHSWIKLILKGVNDTGSSLMYKSRKRAELVKDGYRIVGNIGDQWSDLLGDYVGLRTFKLPDPMYYIS</sequence>
<feature type="signal peptide" evidence="4">
    <location>
        <begin position="1"/>
        <end position="20"/>
    </location>
</feature>
<gene>
    <name evidence="5" type="ORF">HAX54_025463</name>
</gene>
<dbReference type="InterPro" id="IPR010028">
    <property type="entry name" value="Acid_phosphatase_pln"/>
</dbReference>
<dbReference type="Pfam" id="PF03767">
    <property type="entry name" value="Acid_phosphat_B"/>
    <property type="match status" value="1"/>
</dbReference>
<evidence type="ECO:0000313" key="6">
    <source>
        <dbReference type="Proteomes" id="UP000823775"/>
    </source>
</evidence>
<accession>A0ABS8UZU2</accession>
<name>A0ABS8UZU2_DATST</name>
<keyword evidence="2" id="KW-0325">Glycoprotein</keyword>
<evidence type="ECO:0000256" key="2">
    <source>
        <dbReference type="ARBA" id="ARBA00023180"/>
    </source>
</evidence>
<dbReference type="InterPro" id="IPR014403">
    <property type="entry name" value="APS1/VSP"/>
</dbReference>
<dbReference type="EMBL" id="JACEIK010003095">
    <property type="protein sequence ID" value="MCD9640262.1"/>
    <property type="molecule type" value="Genomic_DNA"/>
</dbReference>
<dbReference type="CDD" id="cd07535">
    <property type="entry name" value="HAD_VSP"/>
    <property type="match status" value="1"/>
</dbReference>
<evidence type="ECO:0000313" key="5">
    <source>
        <dbReference type="EMBL" id="MCD9640262.1"/>
    </source>
</evidence>
<comment type="similarity">
    <text evidence="3">Belongs to the APS1/VSP family.</text>
</comment>
<dbReference type="SUPFAM" id="SSF56784">
    <property type="entry name" value="HAD-like"/>
    <property type="match status" value="1"/>
</dbReference>
<comment type="caution">
    <text evidence="5">The sequence shown here is derived from an EMBL/GenBank/DDBJ whole genome shotgun (WGS) entry which is preliminary data.</text>
</comment>
<dbReference type="NCBIfam" id="TIGR01675">
    <property type="entry name" value="plant-AP"/>
    <property type="match status" value="1"/>
</dbReference>
<keyword evidence="6" id="KW-1185">Reference proteome</keyword>
<protein>
    <recommendedName>
        <fullName evidence="7">Acid phosphatase 1-like</fullName>
    </recommendedName>
</protein>
<dbReference type="InterPro" id="IPR023214">
    <property type="entry name" value="HAD_sf"/>
</dbReference>
<dbReference type="InterPro" id="IPR005519">
    <property type="entry name" value="Acid_phosphat_B-like"/>
</dbReference>
<evidence type="ECO:0008006" key="7">
    <source>
        <dbReference type="Google" id="ProtNLM"/>
    </source>
</evidence>
<dbReference type="PANTHER" id="PTHR31284">
    <property type="entry name" value="ACID PHOSPHATASE-LIKE PROTEIN"/>
    <property type="match status" value="1"/>
</dbReference>
<reference evidence="5 6" key="1">
    <citation type="journal article" date="2021" name="BMC Genomics">
        <title>Datura genome reveals duplications of psychoactive alkaloid biosynthetic genes and high mutation rate following tissue culture.</title>
        <authorList>
            <person name="Rajewski A."/>
            <person name="Carter-House D."/>
            <person name="Stajich J."/>
            <person name="Litt A."/>
        </authorList>
    </citation>
    <scope>NUCLEOTIDE SEQUENCE [LARGE SCALE GENOMIC DNA]</scope>
    <source>
        <strain evidence="5">AR-01</strain>
    </source>
</reference>